<feature type="coiled-coil region" evidence="1">
    <location>
        <begin position="545"/>
        <end position="597"/>
    </location>
</feature>
<sequence>MSAEVATANPGTRRPITRSSIRQSLNFSSMGKALADVMNKEPKDASDKEKAKKAKDARRSSLLAPTRSSAERQNIAKLEKEERGASPENRTITKHSRRMSAVSKGTSSPEPQSNSPASTISPKTTIPSRASSLRPRSSLNNSALPKYRPKSMLVEPAAVKKPPSPARAGTRRRLSSSEDDNDGDDDDDHKGTVRLGTPASAEKIGRPISPLPHRGALKVNLSSAIHITPSTPERKTKGSSTPRAQTSPTRRPASPPKASQPSSPTRSAIPRPASSASSSSSARGGPQTPKTPKSLRGVFGPSSGSGKPKASQMSPIRSTCPDPPESPSARLSARKKGSSSSPKRSTPTPTIFTEGSSTDSIEADDVEFLLASTASPSAPTPYLPRLQVRGNSYDDSNPSTPSRQTSFLPSRANLSYLSPVPPTADSSPFLRPRLARPGNDRGSILSWEQLTQSQRSVDSDEVTHMLYDIPAPFRSGAVSPAPSSLPDIPESPSLSSLPSPTGYGPISQVLLPDVTPSPAVHNGQRYLQLEPDLDSSTVTYLRLQLASAESNAQDQLTRIQSLEQQLQNAKEARLRDAEELARQISDLEEQVQGNLNRENERTEYMATLEEALTHAHVASEAAVAEALQKASEQALRSQRAATARLEKRWNLAAMAADTASAWKDVRSNAEAELDMVHANRDMLAVLLAGLDPLQSRL</sequence>
<evidence type="ECO:0000313" key="4">
    <source>
        <dbReference type="Proteomes" id="UP000813824"/>
    </source>
</evidence>
<dbReference type="AlphaFoldDB" id="A0A8K0UH34"/>
<feature type="compositionally biased region" description="Low complexity" evidence="2">
    <location>
        <begin position="256"/>
        <end position="283"/>
    </location>
</feature>
<feature type="region of interest" description="Disordered" evidence="2">
    <location>
        <begin position="477"/>
        <end position="499"/>
    </location>
</feature>
<feature type="compositionally biased region" description="Polar residues" evidence="2">
    <location>
        <begin position="103"/>
        <end position="126"/>
    </location>
</feature>
<dbReference type="OrthoDB" id="3203770at2759"/>
<reference evidence="3" key="1">
    <citation type="journal article" date="2021" name="New Phytol.">
        <title>Evolutionary innovations through gain and loss of genes in the ectomycorrhizal Boletales.</title>
        <authorList>
            <person name="Wu G."/>
            <person name="Miyauchi S."/>
            <person name="Morin E."/>
            <person name="Kuo A."/>
            <person name="Drula E."/>
            <person name="Varga T."/>
            <person name="Kohler A."/>
            <person name="Feng B."/>
            <person name="Cao Y."/>
            <person name="Lipzen A."/>
            <person name="Daum C."/>
            <person name="Hundley H."/>
            <person name="Pangilinan J."/>
            <person name="Johnson J."/>
            <person name="Barry K."/>
            <person name="LaButti K."/>
            <person name="Ng V."/>
            <person name="Ahrendt S."/>
            <person name="Min B."/>
            <person name="Choi I.G."/>
            <person name="Park H."/>
            <person name="Plett J.M."/>
            <person name="Magnuson J."/>
            <person name="Spatafora J.W."/>
            <person name="Nagy L.G."/>
            <person name="Henrissat B."/>
            <person name="Grigoriev I.V."/>
            <person name="Yang Z.L."/>
            <person name="Xu J."/>
            <person name="Martin F.M."/>
        </authorList>
    </citation>
    <scope>NUCLEOTIDE SEQUENCE</scope>
    <source>
        <strain evidence="3">KKN 215</strain>
    </source>
</reference>
<keyword evidence="4" id="KW-1185">Reference proteome</keyword>
<feature type="compositionally biased region" description="Low complexity" evidence="2">
    <location>
        <begin position="338"/>
        <end position="350"/>
    </location>
</feature>
<accession>A0A8K0UH34</accession>
<evidence type="ECO:0000256" key="2">
    <source>
        <dbReference type="SAM" id="MobiDB-lite"/>
    </source>
</evidence>
<feature type="compositionally biased region" description="Acidic residues" evidence="2">
    <location>
        <begin position="177"/>
        <end position="187"/>
    </location>
</feature>
<feature type="compositionally biased region" description="Polar residues" evidence="2">
    <location>
        <begin position="238"/>
        <end position="249"/>
    </location>
</feature>
<evidence type="ECO:0000256" key="1">
    <source>
        <dbReference type="SAM" id="Coils"/>
    </source>
</evidence>
<feature type="compositionally biased region" description="Polar residues" evidence="2">
    <location>
        <begin position="17"/>
        <end position="29"/>
    </location>
</feature>
<keyword evidence="1" id="KW-0175">Coiled coil</keyword>
<protein>
    <submittedName>
        <fullName evidence="3">Uncharacterized protein</fullName>
    </submittedName>
</protein>
<organism evidence="3 4">
    <name type="scientific">Cristinia sonorae</name>
    <dbReference type="NCBI Taxonomy" id="1940300"/>
    <lineage>
        <taxon>Eukaryota</taxon>
        <taxon>Fungi</taxon>
        <taxon>Dikarya</taxon>
        <taxon>Basidiomycota</taxon>
        <taxon>Agaricomycotina</taxon>
        <taxon>Agaricomycetes</taxon>
        <taxon>Agaricomycetidae</taxon>
        <taxon>Agaricales</taxon>
        <taxon>Pleurotineae</taxon>
        <taxon>Stephanosporaceae</taxon>
        <taxon>Cristinia</taxon>
    </lineage>
</organism>
<feature type="compositionally biased region" description="Low complexity" evidence="2">
    <location>
        <begin position="300"/>
        <end position="309"/>
    </location>
</feature>
<name>A0A8K0UH34_9AGAR</name>
<feature type="compositionally biased region" description="Polar residues" evidence="2">
    <location>
        <begin position="389"/>
        <end position="416"/>
    </location>
</feature>
<dbReference type="Proteomes" id="UP000813824">
    <property type="component" value="Unassembled WGS sequence"/>
</dbReference>
<comment type="caution">
    <text evidence="3">The sequence shown here is derived from an EMBL/GenBank/DDBJ whole genome shotgun (WGS) entry which is preliminary data.</text>
</comment>
<feature type="region of interest" description="Disordered" evidence="2">
    <location>
        <begin position="1"/>
        <end position="360"/>
    </location>
</feature>
<feature type="compositionally biased region" description="Low complexity" evidence="2">
    <location>
        <begin position="482"/>
        <end position="499"/>
    </location>
</feature>
<gene>
    <name evidence="3" type="ORF">BXZ70DRAFT_978451</name>
</gene>
<feature type="compositionally biased region" description="Low complexity" evidence="2">
    <location>
        <begin position="127"/>
        <end position="144"/>
    </location>
</feature>
<feature type="region of interest" description="Disordered" evidence="2">
    <location>
        <begin position="372"/>
        <end position="441"/>
    </location>
</feature>
<feature type="compositionally biased region" description="Basic and acidic residues" evidence="2">
    <location>
        <begin position="38"/>
        <end position="50"/>
    </location>
</feature>
<evidence type="ECO:0000313" key="3">
    <source>
        <dbReference type="EMBL" id="KAH8086665.1"/>
    </source>
</evidence>
<dbReference type="EMBL" id="JAEVFJ010000042">
    <property type="protein sequence ID" value="KAH8086665.1"/>
    <property type="molecule type" value="Genomic_DNA"/>
</dbReference>
<feature type="compositionally biased region" description="Polar residues" evidence="2">
    <location>
        <begin position="351"/>
        <end position="360"/>
    </location>
</feature>
<feature type="compositionally biased region" description="Polar residues" evidence="2">
    <location>
        <begin position="220"/>
        <end position="231"/>
    </location>
</feature>
<proteinExistence type="predicted"/>